<dbReference type="GeneID" id="74942786"/>
<gene>
    <name evidence="14" type="ORF">N0B31_10150</name>
</gene>
<evidence type="ECO:0000256" key="5">
    <source>
        <dbReference type="ARBA" id="ARBA00022840"/>
    </source>
</evidence>
<evidence type="ECO:0000313" key="14">
    <source>
        <dbReference type="EMBL" id="UWM56636.1"/>
    </source>
</evidence>
<evidence type="ECO:0000259" key="11">
    <source>
        <dbReference type="PROSITE" id="PS50206"/>
    </source>
</evidence>
<evidence type="ECO:0000256" key="1">
    <source>
        <dbReference type="ARBA" id="ARBA00005446"/>
    </source>
</evidence>
<evidence type="ECO:0000256" key="10">
    <source>
        <dbReference type="SAM" id="MobiDB-lite"/>
    </source>
</evidence>
<dbReference type="EMBL" id="CP104003">
    <property type="protein sequence ID" value="UWM56636.1"/>
    <property type="molecule type" value="Genomic_DNA"/>
</dbReference>
<reference evidence="14" key="1">
    <citation type="submission" date="2022-09" db="EMBL/GenBank/DDBJ databases">
        <title>Diverse halophilic archaea isolated from saline environments.</title>
        <authorList>
            <person name="Cui H.-L."/>
        </authorList>
    </citation>
    <scope>NUCLEOTIDE SEQUENCE</scope>
    <source>
        <strain evidence="14">ZS-35-S2</strain>
    </source>
</reference>
<evidence type="ECO:0000313" key="15">
    <source>
        <dbReference type="Proteomes" id="UP001057580"/>
    </source>
</evidence>
<dbReference type="SUPFAM" id="SSF52540">
    <property type="entry name" value="P-loop containing nucleoside triphosphate hydrolases"/>
    <property type="match status" value="1"/>
</dbReference>
<organism evidence="14 15">
    <name type="scientific">Salinirubellus salinus</name>
    <dbReference type="NCBI Taxonomy" id="1364945"/>
    <lineage>
        <taxon>Archaea</taxon>
        <taxon>Methanobacteriati</taxon>
        <taxon>Methanobacteriota</taxon>
        <taxon>Stenosarchaea group</taxon>
        <taxon>Halobacteria</taxon>
        <taxon>Halobacteriales</taxon>
        <taxon>Natronomonadaceae</taxon>
        <taxon>Salinirubellus</taxon>
    </lineage>
</organism>
<dbReference type="Pfam" id="PF00271">
    <property type="entry name" value="Helicase_C"/>
    <property type="match status" value="1"/>
</dbReference>
<dbReference type="InterPro" id="IPR004589">
    <property type="entry name" value="DNA_helicase_ATP-dep_RecQ"/>
</dbReference>
<keyword evidence="15" id="KW-1185">Reference proteome</keyword>
<evidence type="ECO:0000256" key="2">
    <source>
        <dbReference type="ARBA" id="ARBA00022741"/>
    </source>
</evidence>
<keyword evidence="4 14" id="KW-0347">Helicase</keyword>
<dbReference type="InterPro" id="IPR001650">
    <property type="entry name" value="Helicase_C-like"/>
</dbReference>
<dbReference type="InterPro" id="IPR027417">
    <property type="entry name" value="P-loop_NTPase"/>
</dbReference>
<dbReference type="PANTHER" id="PTHR13710">
    <property type="entry name" value="DNA HELICASE RECQ FAMILY MEMBER"/>
    <property type="match status" value="1"/>
</dbReference>
<dbReference type="InterPro" id="IPR014001">
    <property type="entry name" value="Helicase_ATP-bd"/>
</dbReference>
<feature type="region of interest" description="Disordered" evidence="10">
    <location>
        <begin position="171"/>
        <end position="197"/>
    </location>
</feature>
<feature type="domain" description="Helicase ATP-binding" evidence="12">
    <location>
        <begin position="227"/>
        <end position="403"/>
    </location>
</feature>
<evidence type="ECO:0000259" key="12">
    <source>
        <dbReference type="PROSITE" id="PS51192"/>
    </source>
</evidence>
<protein>
    <recommendedName>
        <fullName evidence="9">DNA 3'-5' helicase</fullName>
        <ecNumber evidence="9">5.6.2.4</ecNumber>
    </recommendedName>
</protein>
<evidence type="ECO:0000256" key="7">
    <source>
        <dbReference type="ARBA" id="ARBA00023235"/>
    </source>
</evidence>
<evidence type="ECO:0000256" key="9">
    <source>
        <dbReference type="ARBA" id="ARBA00034808"/>
    </source>
</evidence>
<dbReference type="InterPro" id="IPR029057">
    <property type="entry name" value="PRTase-like"/>
</dbReference>
<dbReference type="GO" id="GO:0005524">
    <property type="term" value="F:ATP binding"/>
    <property type="evidence" value="ECO:0007669"/>
    <property type="project" value="UniProtKB-KW"/>
</dbReference>
<dbReference type="SMART" id="SM00487">
    <property type="entry name" value="DEXDc"/>
    <property type="match status" value="1"/>
</dbReference>
<keyword evidence="5" id="KW-0067">ATP-binding</keyword>
<dbReference type="Pfam" id="PF14520">
    <property type="entry name" value="HHH_5"/>
    <property type="match status" value="1"/>
</dbReference>
<keyword evidence="7" id="KW-0413">Isomerase</keyword>
<keyword evidence="3 14" id="KW-0378">Hydrolase</keyword>
<name>A0A9E7R702_9EURY</name>
<dbReference type="GO" id="GO:0030894">
    <property type="term" value="C:replisome"/>
    <property type="evidence" value="ECO:0007669"/>
    <property type="project" value="TreeGrafter"/>
</dbReference>
<dbReference type="PROSITE" id="PS51194">
    <property type="entry name" value="HELICASE_CTER"/>
    <property type="match status" value="1"/>
</dbReference>
<keyword evidence="2" id="KW-0547">Nucleotide-binding</keyword>
<dbReference type="InterPro" id="IPR011545">
    <property type="entry name" value="DEAD/DEAH_box_helicase_dom"/>
</dbReference>
<comment type="catalytic activity">
    <reaction evidence="8">
        <text>Couples ATP hydrolysis with the unwinding of duplex DNA by translocating in the 3'-5' direction.</text>
        <dbReference type="EC" id="5.6.2.4"/>
    </reaction>
</comment>
<proteinExistence type="inferred from homology"/>
<dbReference type="SUPFAM" id="SSF53271">
    <property type="entry name" value="PRTase-like"/>
    <property type="match status" value="1"/>
</dbReference>
<dbReference type="PANTHER" id="PTHR13710:SF105">
    <property type="entry name" value="ATP-DEPENDENT DNA HELICASE Q1"/>
    <property type="match status" value="1"/>
</dbReference>
<dbReference type="PROSITE" id="PS50206">
    <property type="entry name" value="RHODANESE_3"/>
    <property type="match status" value="1"/>
</dbReference>
<dbReference type="Pfam" id="PF00270">
    <property type="entry name" value="DEAD"/>
    <property type="match status" value="1"/>
</dbReference>
<dbReference type="NCBIfam" id="TIGR00614">
    <property type="entry name" value="recQ_fam"/>
    <property type="match status" value="1"/>
</dbReference>
<dbReference type="RefSeq" id="WP_260643750.1">
    <property type="nucleotide sequence ID" value="NZ_CP104003.1"/>
</dbReference>
<dbReference type="GO" id="GO:0009378">
    <property type="term" value="F:four-way junction helicase activity"/>
    <property type="evidence" value="ECO:0007669"/>
    <property type="project" value="TreeGrafter"/>
</dbReference>
<dbReference type="EC" id="5.6.2.4" evidence="9"/>
<evidence type="ECO:0000259" key="13">
    <source>
        <dbReference type="PROSITE" id="PS51194"/>
    </source>
</evidence>
<dbReference type="KEGG" id="ssai:N0B31_10150"/>
<dbReference type="GO" id="GO:0006281">
    <property type="term" value="P:DNA repair"/>
    <property type="evidence" value="ECO:0007669"/>
    <property type="project" value="TreeGrafter"/>
</dbReference>
<evidence type="ECO:0000256" key="8">
    <source>
        <dbReference type="ARBA" id="ARBA00034617"/>
    </source>
</evidence>
<dbReference type="GO" id="GO:0006310">
    <property type="term" value="P:DNA recombination"/>
    <property type="evidence" value="ECO:0007669"/>
    <property type="project" value="InterPro"/>
</dbReference>
<dbReference type="AlphaFoldDB" id="A0A9E7R702"/>
<evidence type="ECO:0000256" key="3">
    <source>
        <dbReference type="ARBA" id="ARBA00022801"/>
    </source>
</evidence>
<keyword evidence="6" id="KW-0238">DNA-binding</keyword>
<dbReference type="Gene3D" id="3.40.50.2020">
    <property type="match status" value="1"/>
</dbReference>
<dbReference type="GO" id="GO:0016787">
    <property type="term" value="F:hydrolase activity"/>
    <property type="evidence" value="ECO:0007669"/>
    <property type="project" value="UniProtKB-KW"/>
</dbReference>
<dbReference type="InterPro" id="IPR001763">
    <property type="entry name" value="Rhodanese-like_dom"/>
</dbReference>
<dbReference type="Proteomes" id="UP001057580">
    <property type="component" value="Chromosome"/>
</dbReference>
<evidence type="ECO:0000256" key="4">
    <source>
        <dbReference type="ARBA" id="ARBA00022806"/>
    </source>
</evidence>
<dbReference type="SMART" id="SM00490">
    <property type="entry name" value="HELICc"/>
    <property type="match status" value="1"/>
</dbReference>
<dbReference type="GO" id="GO:0003677">
    <property type="term" value="F:DNA binding"/>
    <property type="evidence" value="ECO:0007669"/>
    <property type="project" value="UniProtKB-KW"/>
</dbReference>
<evidence type="ECO:0000256" key="6">
    <source>
        <dbReference type="ARBA" id="ARBA00023125"/>
    </source>
</evidence>
<dbReference type="Gene3D" id="1.10.150.20">
    <property type="entry name" value="5' to 3' exonuclease, C-terminal subdomain"/>
    <property type="match status" value="1"/>
</dbReference>
<sequence>MTRQGVDLTAVPGVDDARAAGLRAAGFETVYDVADADGSALERADGVEAWLVPGLRQAAKERRGDLDTVFVAVAAETRATRDEVFDAFAAFAADPGPFATKVQALHARFGEVGSSIFDLETRETTLDALYPFFRAGFERVEDVADASVAELAATTDVDRATAGAVRESALAHLGREEPAPPAPEPEGAEEEEPDTTDRAGRDEALALLRAGVGSDAEFRPDQWEAIDALVNDRARLLLVQRTGWGKSSVYFIATRLLRAREAGPTLIVSPLLALMRNQVADAAAEFDLRAETINSNNEDEWEAVTRSVVEGTCDLLLVSPERLANREFQRQVLGRMEGTFGMLVVDEAHCISDWGHDFRPDYRRIRDIIARLDPEVPVAATTATANDRVVDDITDQLPELRVLRGSLLRESLQLQAMDLGSRERRLAWLAENIDGDGHSGIVYCLTVRDAELVASWLTRQGLDVRTYHGGLDGEERRELERLLLEDEVDALAATSALGMGFNKPDLGFVIHFQRPPNLIRYYQEIGRAGRNLDRATAVLLAGEGDDDIAEYFIESAFPSREAFEAVLEAVEANPDTVHQWNVYQHVEDVRTGTARTCLDILDVEGAISRRENGFVRTEEPWHYDGERYEAITEQRWAELDRIDQFVGTDACLMRFIAAELDGELEADCGRCANCRADDVVPRTVEDESLVEAAVDHFRAEGRSVLSPRKMTYTEAGRRTAIDDDRRLEPGRALSAWDDPAWGDRVQAGVEAGRFDDDLVAAAADLVRGDWNPDPAPEWVAAVPSASTPGLVEGVARRLAARLDRPFVDCVAQVGEKASQRDVSGSTEQCANVRGAFAVDGRVPDGPVLLVDDTVGSRWTLTEVGGLLREAGSGAVYPLALARR</sequence>
<dbReference type="PROSITE" id="PS51192">
    <property type="entry name" value="HELICASE_ATP_BIND_1"/>
    <property type="match status" value="1"/>
</dbReference>
<dbReference type="GO" id="GO:0005737">
    <property type="term" value="C:cytoplasm"/>
    <property type="evidence" value="ECO:0007669"/>
    <property type="project" value="TreeGrafter"/>
</dbReference>
<accession>A0A9E7R702</accession>
<dbReference type="GO" id="GO:0043138">
    <property type="term" value="F:3'-5' DNA helicase activity"/>
    <property type="evidence" value="ECO:0007669"/>
    <property type="project" value="UniProtKB-EC"/>
</dbReference>
<feature type="domain" description="Helicase C-terminal" evidence="13">
    <location>
        <begin position="425"/>
        <end position="578"/>
    </location>
</feature>
<dbReference type="Gene3D" id="3.40.50.300">
    <property type="entry name" value="P-loop containing nucleotide triphosphate hydrolases"/>
    <property type="match status" value="2"/>
</dbReference>
<comment type="similarity">
    <text evidence="1">Belongs to the helicase family. RecQ subfamily.</text>
</comment>
<feature type="domain" description="Rhodanese" evidence="11">
    <location>
        <begin position="441"/>
        <end position="483"/>
    </location>
</feature>